<dbReference type="Proteomes" id="UP001152795">
    <property type="component" value="Unassembled WGS sequence"/>
</dbReference>
<dbReference type="EMBL" id="CACRXK020011011">
    <property type="protein sequence ID" value="CAB4020546.1"/>
    <property type="molecule type" value="Genomic_DNA"/>
</dbReference>
<accession>A0A6S7IS84</accession>
<keyword evidence="2" id="KW-1185">Reference proteome</keyword>
<sequence>MDRVYCFSMQNESRETSAAQKYLRVTKKITKHAKGNAHVTATNILKERQKRKIQSSTACLLHNINQLLKNASCSTAYYVAKENRPYSDYENLVKLQQKNGISLGVTLHSRWLCTEMIDIIATTMRKKKLIKEITKNNKKIAIIIDEATSNAKDSCLWLYSQKSNGIKDKYLAKNFIAFTSGASIMTGAIKGVATLLKSKYPQIVLWHYLNHRLELAVSDTITAVDGAQHIEDFF</sequence>
<name>A0A6S7IS84_PARCT</name>
<feature type="non-terminal residue" evidence="1">
    <location>
        <position position="234"/>
    </location>
</feature>
<gene>
    <name evidence="1" type="ORF">PACLA_8A033949</name>
</gene>
<dbReference type="AlphaFoldDB" id="A0A6S7IS84"/>
<dbReference type="PANTHER" id="PTHR46880:SF8">
    <property type="entry name" value="E3 SUMO-PROTEIN LIGASE KIAA1586"/>
    <property type="match status" value="1"/>
</dbReference>
<reference evidence="1" key="1">
    <citation type="submission" date="2020-04" db="EMBL/GenBank/DDBJ databases">
        <authorList>
            <person name="Alioto T."/>
            <person name="Alioto T."/>
            <person name="Gomez Garrido J."/>
        </authorList>
    </citation>
    <scope>NUCLEOTIDE SEQUENCE</scope>
    <source>
        <strain evidence="1">A484AB</strain>
    </source>
</reference>
<dbReference type="PANTHER" id="PTHR46880">
    <property type="entry name" value="RAS-ASSOCIATING DOMAIN-CONTAINING PROTEIN"/>
    <property type="match status" value="1"/>
</dbReference>
<dbReference type="OrthoDB" id="8909466at2759"/>
<evidence type="ECO:0000313" key="1">
    <source>
        <dbReference type="EMBL" id="CAB4020546.1"/>
    </source>
</evidence>
<comment type="caution">
    <text evidence="1">The sequence shown here is derived from an EMBL/GenBank/DDBJ whole genome shotgun (WGS) entry which is preliminary data.</text>
</comment>
<proteinExistence type="predicted"/>
<evidence type="ECO:0000313" key="2">
    <source>
        <dbReference type="Proteomes" id="UP001152795"/>
    </source>
</evidence>
<protein>
    <submittedName>
        <fullName evidence="1">Uncharacterized protein</fullName>
    </submittedName>
</protein>
<organism evidence="1 2">
    <name type="scientific">Paramuricea clavata</name>
    <name type="common">Red gorgonian</name>
    <name type="synonym">Violescent sea-whip</name>
    <dbReference type="NCBI Taxonomy" id="317549"/>
    <lineage>
        <taxon>Eukaryota</taxon>
        <taxon>Metazoa</taxon>
        <taxon>Cnidaria</taxon>
        <taxon>Anthozoa</taxon>
        <taxon>Octocorallia</taxon>
        <taxon>Malacalcyonacea</taxon>
        <taxon>Plexauridae</taxon>
        <taxon>Paramuricea</taxon>
    </lineage>
</organism>